<name>A0A326U2L0_THEHA</name>
<keyword evidence="3" id="KW-1185">Reference proteome</keyword>
<comment type="caution">
    <text evidence="2">The sequence shown here is derived from an EMBL/GenBank/DDBJ whole genome shotgun (WGS) entry which is preliminary data.</text>
</comment>
<dbReference type="EMBL" id="QKUF01000019">
    <property type="protein sequence ID" value="PZW25280.1"/>
    <property type="molecule type" value="Genomic_DNA"/>
</dbReference>
<dbReference type="RefSeq" id="WP_211326291.1">
    <property type="nucleotide sequence ID" value="NZ_BIFX01000002.1"/>
</dbReference>
<evidence type="ECO:0000256" key="1">
    <source>
        <dbReference type="SAM" id="Phobius"/>
    </source>
</evidence>
<dbReference type="Proteomes" id="UP000248806">
    <property type="component" value="Unassembled WGS sequence"/>
</dbReference>
<evidence type="ECO:0000313" key="2">
    <source>
        <dbReference type="EMBL" id="PZW25280.1"/>
    </source>
</evidence>
<keyword evidence="1" id="KW-0472">Membrane</keyword>
<feature type="transmembrane region" description="Helical" evidence="1">
    <location>
        <begin position="32"/>
        <end position="53"/>
    </location>
</feature>
<gene>
    <name evidence="2" type="ORF">EI42_04332</name>
</gene>
<sequence length="64" mass="7473">MQTVKTSPTRVMEVQVKRSGERLWQRVRAGGWSYLYVAPMVLLLVAFTIYPNIASLGYTFYQWN</sequence>
<keyword evidence="1" id="KW-1133">Transmembrane helix</keyword>
<keyword evidence="1" id="KW-0812">Transmembrane</keyword>
<reference evidence="2 3" key="1">
    <citation type="submission" date="2018-06" db="EMBL/GenBank/DDBJ databases">
        <title>Genomic Encyclopedia of Archaeal and Bacterial Type Strains, Phase II (KMG-II): from individual species to whole genera.</title>
        <authorList>
            <person name="Goeker M."/>
        </authorList>
    </citation>
    <scope>NUCLEOTIDE SEQUENCE [LARGE SCALE GENOMIC DNA]</scope>
    <source>
        <strain evidence="2 3">ATCC BAA-1881</strain>
    </source>
</reference>
<accession>A0A326U2L0</accession>
<dbReference type="AlphaFoldDB" id="A0A326U2L0"/>
<proteinExistence type="predicted"/>
<evidence type="ECO:0000313" key="3">
    <source>
        <dbReference type="Proteomes" id="UP000248806"/>
    </source>
</evidence>
<organism evidence="2 3">
    <name type="scientific">Thermosporothrix hazakensis</name>
    <dbReference type="NCBI Taxonomy" id="644383"/>
    <lineage>
        <taxon>Bacteria</taxon>
        <taxon>Bacillati</taxon>
        <taxon>Chloroflexota</taxon>
        <taxon>Ktedonobacteria</taxon>
        <taxon>Ktedonobacterales</taxon>
        <taxon>Thermosporotrichaceae</taxon>
        <taxon>Thermosporothrix</taxon>
    </lineage>
</organism>
<protein>
    <submittedName>
        <fullName evidence="2">Uncharacterized protein</fullName>
    </submittedName>
</protein>